<reference evidence="3" key="1">
    <citation type="journal article" date="2020" name="mSystems">
        <title>Genome- and Community-Level Interaction Insights into Carbon Utilization and Element Cycling Functions of Hydrothermarchaeota in Hydrothermal Sediment.</title>
        <authorList>
            <person name="Zhou Z."/>
            <person name="Liu Y."/>
            <person name="Xu W."/>
            <person name="Pan J."/>
            <person name="Luo Z.H."/>
            <person name="Li M."/>
        </authorList>
    </citation>
    <scope>NUCLEOTIDE SEQUENCE [LARGE SCALE GENOMIC DNA]</scope>
    <source>
        <strain evidence="3">SpSt-769</strain>
    </source>
</reference>
<proteinExistence type="predicted"/>
<feature type="transmembrane region" description="Helical" evidence="2">
    <location>
        <begin position="12"/>
        <end position="35"/>
    </location>
</feature>
<keyword evidence="2" id="KW-0472">Membrane</keyword>
<evidence type="ECO:0000256" key="1">
    <source>
        <dbReference type="SAM" id="Coils"/>
    </source>
</evidence>
<accession>A0A7C4AR49</accession>
<dbReference type="GO" id="GO:0043683">
    <property type="term" value="P:type IV pilus assembly"/>
    <property type="evidence" value="ECO:0007669"/>
    <property type="project" value="InterPro"/>
</dbReference>
<evidence type="ECO:0008006" key="4">
    <source>
        <dbReference type="Google" id="ProtNLM"/>
    </source>
</evidence>
<evidence type="ECO:0000313" key="3">
    <source>
        <dbReference type="EMBL" id="HGH60347.1"/>
    </source>
</evidence>
<organism evidence="3">
    <name type="scientific">Desulfomonile tiedjei</name>
    <dbReference type="NCBI Taxonomy" id="2358"/>
    <lineage>
        <taxon>Bacteria</taxon>
        <taxon>Pseudomonadati</taxon>
        <taxon>Thermodesulfobacteriota</taxon>
        <taxon>Desulfomonilia</taxon>
        <taxon>Desulfomonilales</taxon>
        <taxon>Desulfomonilaceae</taxon>
        <taxon>Desulfomonile</taxon>
    </lineage>
</organism>
<dbReference type="Pfam" id="PF04350">
    <property type="entry name" value="PilO"/>
    <property type="match status" value="1"/>
</dbReference>
<gene>
    <name evidence="3" type="ORF">ENV54_03495</name>
</gene>
<dbReference type="Gene3D" id="3.30.70.60">
    <property type="match status" value="1"/>
</dbReference>
<dbReference type="InterPro" id="IPR014717">
    <property type="entry name" value="Transl_elong_EF1B/ribsomal_bS6"/>
</dbReference>
<dbReference type="AlphaFoldDB" id="A0A7C4AR49"/>
<dbReference type="EMBL" id="DTGT01000109">
    <property type="protein sequence ID" value="HGH60347.1"/>
    <property type="molecule type" value="Genomic_DNA"/>
</dbReference>
<comment type="caution">
    <text evidence="3">The sequence shown here is derived from an EMBL/GenBank/DDBJ whole genome shotgun (WGS) entry which is preliminary data.</text>
</comment>
<feature type="coiled-coil region" evidence="1">
    <location>
        <begin position="44"/>
        <end position="84"/>
    </location>
</feature>
<dbReference type="PANTHER" id="PTHR39555:SF1">
    <property type="entry name" value="TYPE IV PILUS INNER MEMBRANE COMPONENT PILO"/>
    <property type="match status" value="1"/>
</dbReference>
<keyword evidence="2" id="KW-0812">Transmembrane</keyword>
<dbReference type="PANTHER" id="PTHR39555">
    <property type="entry name" value="FIMBRIAL ASSEMBLY PROTEIN PILO-LIKE PROTEIN-RELATED"/>
    <property type="match status" value="1"/>
</dbReference>
<protein>
    <recommendedName>
        <fullName evidence="4">Tfp pilus assembly protein PilO</fullName>
    </recommendedName>
</protein>
<dbReference type="GO" id="GO:0043107">
    <property type="term" value="P:type IV pilus-dependent motility"/>
    <property type="evidence" value="ECO:0007669"/>
    <property type="project" value="InterPro"/>
</dbReference>
<name>A0A7C4AR49_9BACT</name>
<evidence type="ECO:0000256" key="2">
    <source>
        <dbReference type="SAM" id="Phobius"/>
    </source>
</evidence>
<keyword evidence="1" id="KW-0175">Coiled coil</keyword>
<keyword evidence="2" id="KW-1133">Transmembrane helix</keyword>
<sequence length="210" mass="24004">MGLSDLFYRLSAIQKILLIVGAYAIVLGLYYLFVLSSFQFEPIARDMQNVRRDIETEQERLKKAEEIKASIEQQKAALKDLVESLPEKPDFDATSRQIDQIANKVGVKILKFAPAKEEPNREYFISKIPFQLALYGEYKKLGAFFQQLDQLPRLVHVDALSLKPREGKTIKRLQTLPLDAAVTLVTYRRMSEEEIQAMSPQTKPSTAPKK</sequence>
<dbReference type="InterPro" id="IPR007445">
    <property type="entry name" value="PilO"/>
</dbReference>